<proteinExistence type="predicted"/>
<dbReference type="EMBL" id="CP089982">
    <property type="protein sequence ID" value="WXA90674.1"/>
    <property type="molecule type" value="Genomic_DNA"/>
</dbReference>
<reference evidence="2 3" key="1">
    <citation type="submission" date="2021-12" db="EMBL/GenBank/DDBJ databases">
        <title>Discovery of the Pendulisporaceae a myxobacterial family with distinct sporulation behavior and unique specialized metabolism.</title>
        <authorList>
            <person name="Garcia R."/>
            <person name="Popoff A."/>
            <person name="Bader C.D."/>
            <person name="Loehr J."/>
            <person name="Walesch S."/>
            <person name="Walt C."/>
            <person name="Boldt J."/>
            <person name="Bunk B."/>
            <person name="Haeckl F.J.F.P.J."/>
            <person name="Gunesch A.P."/>
            <person name="Birkelbach J."/>
            <person name="Nuebel U."/>
            <person name="Pietschmann T."/>
            <person name="Bach T."/>
            <person name="Mueller R."/>
        </authorList>
    </citation>
    <scope>NUCLEOTIDE SEQUENCE [LARGE SCALE GENOMIC DNA]</scope>
    <source>
        <strain evidence="2 3">MSr12523</strain>
    </source>
</reference>
<organism evidence="2 3">
    <name type="scientific">Pendulispora brunnea</name>
    <dbReference type="NCBI Taxonomy" id="2905690"/>
    <lineage>
        <taxon>Bacteria</taxon>
        <taxon>Pseudomonadati</taxon>
        <taxon>Myxococcota</taxon>
        <taxon>Myxococcia</taxon>
        <taxon>Myxococcales</taxon>
        <taxon>Sorangiineae</taxon>
        <taxon>Pendulisporaceae</taxon>
        <taxon>Pendulispora</taxon>
    </lineage>
</organism>
<sequence>MTRSLVRSVGLLLLSMGCSSRSTPASQNDAGPVSQNDATSVSPPFPPCRLPIVVESRLGGFVSIPEGDFVVDHDATSKGMPFSAMSRDQAWTPSLYDPVAKRWLSVNSTQIEPEHRRYAYVVFEPLMTKTIRYKSSRLAIYDLASGSSRELWQHAGSIQDVVWLSDGIHVTTVPARGGRQDAWLIDPSSGVASVDKARSRVNSIPVTSQSPEYDYGLTKSWGTVGWLLDNRGRPLVREGSRDDGASYTIFIGDTDGQRLIVHSGIQGDATGFDPTGLVPDGDALWSADYKGSVLWRWTPSSGLEKYPLHGEPSHKYTLVAGPCLPR</sequence>
<protein>
    <submittedName>
        <fullName evidence="2">Uncharacterized protein</fullName>
    </submittedName>
</protein>
<dbReference type="InterPro" id="IPR011042">
    <property type="entry name" value="6-blade_b-propeller_TolB-like"/>
</dbReference>
<dbReference type="RefSeq" id="WP_394841292.1">
    <property type="nucleotide sequence ID" value="NZ_CP089982.1"/>
</dbReference>
<dbReference type="Proteomes" id="UP001379533">
    <property type="component" value="Chromosome"/>
</dbReference>
<accession>A0ABZ2JW34</accession>
<dbReference type="PROSITE" id="PS51257">
    <property type="entry name" value="PROKAR_LIPOPROTEIN"/>
    <property type="match status" value="1"/>
</dbReference>
<evidence type="ECO:0000313" key="3">
    <source>
        <dbReference type="Proteomes" id="UP001379533"/>
    </source>
</evidence>
<evidence type="ECO:0000256" key="1">
    <source>
        <dbReference type="SAM" id="MobiDB-lite"/>
    </source>
</evidence>
<feature type="region of interest" description="Disordered" evidence="1">
    <location>
        <begin position="19"/>
        <end position="41"/>
    </location>
</feature>
<dbReference type="Gene3D" id="2.120.10.30">
    <property type="entry name" value="TolB, C-terminal domain"/>
    <property type="match status" value="1"/>
</dbReference>
<gene>
    <name evidence="2" type="ORF">LZC95_30005</name>
</gene>
<name>A0ABZ2JW34_9BACT</name>
<evidence type="ECO:0000313" key="2">
    <source>
        <dbReference type="EMBL" id="WXA90674.1"/>
    </source>
</evidence>
<dbReference type="SUPFAM" id="SSF82171">
    <property type="entry name" value="DPP6 N-terminal domain-like"/>
    <property type="match status" value="1"/>
</dbReference>
<keyword evidence="3" id="KW-1185">Reference proteome</keyword>